<proteinExistence type="predicted"/>
<feature type="transmembrane region" description="Helical" evidence="1">
    <location>
        <begin position="74"/>
        <end position="93"/>
    </location>
</feature>
<comment type="caution">
    <text evidence="2">The sequence shown here is derived from an EMBL/GenBank/DDBJ whole genome shotgun (WGS) entry which is preliminary data.</text>
</comment>
<evidence type="ECO:0000256" key="1">
    <source>
        <dbReference type="SAM" id="Phobius"/>
    </source>
</evidence>
<dbReference type="EMBL" id="SOZE01000003">
    <property type="protein sequence ID" value="TFF39729.1"/>
    <property type="molecule type" value="Genomic_DNA"/>
</dbReference>
<evidence type="ECO:0000313" key="2">
    <source>
        <dbReference type="EMBL" id="TFF39729.1"/>
    </source>
</evidence>
<accession>A0A4Y8SKZ8</accession>
<dbReference type="RefSeq" id="WP_133227280.1">
    <property type="nucleotide sequence ID" value="NZ_SOZE01000003.1"/>
</dbReference>
<reference evidence="2 3" key="1">
    <citation type="journal article" date="2017" name="Int. J. Syst. Evol. Microbiol.">
        <title>Mucilaginibacterpsychrotolerans sp. nov., isolated from peatlands.</title>
        <authorList>
            <person name="Deng Y."/>
            <person name="Shen L."/>
            <person name="Xu B."/>
            <person name="Liu Y."/>
            <person name="Gu Z."/>
            <person name="Liu H."/>
            <person name="Zhou Y."/>
        </authorList>
    </citation>
    <scope>NUCLEOTIDE SEQUENCE [LARGE SCALE GENOMIC DNA]</scope>
    <source>
        <strain evidence="2 3">NH7-4</strain>
    </source>
</reference>
<evidence type="ECO:0000313" key="3">
    <source>
        <dbReference type="Proteomes" id="UP000297540"/>
    </source>
</evidence>
<keyword evidence="3" id="KW-1185">Reference proteome</keyword>
<dbReference type="AlphaFoldDB" id="A0A4Y8SKZ8"/>
<keyword evidence="1" id="KW-0812">Transmembrane</keyword>
<protein>
    <submittedName>
        <fullName evidence="2">Uncharacterized protein</fullName>
    </submittedName>
</protein>
<dbReference type="OrthoDB" id="795031at2"/>
<name>A0A4Y8SKZ8_9SPHI</name>
<keyword evidence="1" id="KW-1133">Transmembrane helix</keyword>
<dbReference type="Proteomes" id="UP000297540">
    <property type="component" value="Unassembled WGS sequence"/>
</dbReference>
<sequence>MERNDLGKCVNCGAGLQPETPTTLKCPYCGSVLGISVAELPEPVAELAKRGDANQVMERMATNVAKNENQNQRITVILVGAIAFLVIIVAIWGPSADKNPHYASLDSLSIDTTAKKNKAGADSNAAEQRPFIISALKELSSISVDKATFKKLYADARKKRDEFSNSKFIYDKTSPRYTNVSGVYAYIEAHTTDYEFRFRTQYVAENWLFIERMTINTDGENTGLSPSFERDNGDGKIWEWSDDAASDDELRLFINIAKAKKAKIKYDGEKYYDTVTITPKQQAALKRQLQIYKGLLLKYDKP</sequence>
<organism evidence="2 3">
    <name type="scientific">Mucilaginibacter psychrotolerans</name>
    <dbReference type="NCBI Taxonomy" id="1524096"/>
    <lineage>
        <taxon>Bacteria</taxon>
        <taxon>Pseudomonadati</taxon>
        <taxon>Bacteroidota</taxon>
        <taxon>Sphingobacteriia</taxon>
        <taxon>Sphingobacteriales</taxon>
        <taxon>Sphingobacteriaceae</taxon>
        <taxon>Mucilaginibacter</taxon>
    </lineage>
</organism>
<gene>
    <name evidence="2" type="ORF">E2R66_05015</name>
</gene>
<keyword evidence="1" id="KW-0472">Membrane</keyword>